<accession>G8R635</accession>
<evidence type="ECO:0008006" key="3">
    <source>
        <dbReference type="Google" id="ProtNLM"/>
    </source>
</evidence>
<evidence type="ECO:0000313" key="1">
    <source>
        <dbReference type="EMBL" id="AEV32225.1"/>
    </source>
</evidence>
<dbReference type="PATRIC" id="fig|926562.3.peg.1234"/>
<dbReference type="KEGG" id="oho:Oweho_1220"/>
<proteinExistence type="predicted"/>
<reference evidence="1 2" key="1">
    <citation type="journal article" date="2012" name="Stand. Genomic Sci.">
        <title>Genome sequence of the orange-pigmented seawater bacterium Owenweeksia hongkongensis type strain (UST20020801(T)).</title>
        <authorList>
            <person name="Riedel T."/>
            <person name="Held B."/>
            <person name="Nolan M."/>
            <person name="Lucas S."/>
            <person name="Lapidus A."/>
            <person name="Tice H."/>
            <person name="Del Rio T.G."/>
            <person name="Cheng J.F."/>
            <person name="Han C."/>
            <person name="Tapia R."/>
            <person name="Goodwin L.A."/>
            <person name="Pitluck S."/>
            <person name="Liolios K."/>
            <person name="Mavromatis K."/>
            <person name="Pagani I."/>
            <person name="Ivanova N."/>
            <person name="Mikhailova N."/>
            <person name="Pati A."/>
            <person name="Chen A."/>
            <person name="Palaniappan K."/>
            <person name="Rohde M."/>
            <person name="Tindall B.J."/>
            <person name="Detter J.C."/>
            <person name="Goker M."/>
            <person name="Woyke T."/>
            <person name="Bristow J."/>
            <person name="Eisen J.A."/>
            <person name="Markowitz V."/>
            <person name="Hugenholtz P."/>
            <person name="Klenk H.P."/>
            <person name="Kyrpides N.C."/>
        </authorList>
    </citation>
    <scope>NUCLEOTIDE SEQUENCE</scope>
    <source>
        <strain evidence="2">DSM 17368 / JCM 12287 / NRRL B-23963</strain>
    </source>
</reference>
<evidence type="ECO:0000313" key="2">
    <source>
        <dbReference type="Proteomes" id="UP000005631"/>
    </source>
</evidence>
<dbReference type="RefSeq" id="WP_014201585.1">
    <property type="nucleotide sequence ID" value="NC_016599.1"/>
</dbReference>
<name>G8R635_OWEHD</name>
<dbReference type="EMBL" id="CP003156">
    <property type="protein sequence ID" value="AEV32225.1"/>
    <property type="molecule type" value="Genomic_DNA"/>
</dbReference>
<dbReference type="HOGENOM" id="CLU_115282_0_0_10"/>
<organism evidence="1 2">
    <name type="scientific">Owenweeksia hongkongensis (strain DSM 17368 / CIP 108786 / JCM 12287 / NRRL B-23963 / UST20020801)</name>
    <dbReference type="NCBI Taxonomy" id="926562"/>
    <lineage>
        <taxon>Bacteria</taxon>
        <taxon>Pseudomonadati</taxon>
        <taxon>Bacteroidota</taxon>
        <taxon>Flavobacteriia</taxon>
        <taxon>Flavobacteriales</taxon>
        <taxon>Owenweeksiaceae</taxon>
        <taxon>Owenweeksia</taxon>
    </lineage>
</organism>
<dbReference type="AlphaFoldDB" id="G8R635"/>
<gene>
    <name evidence="1" type="ordered locus">Oweho_1220</name>
</gene>
<dbReference type="Proteomes" id="UP000005631">
    <property type="component" value="Chromosome"/>
</dbReference>
<sequence length="204" mass="23052">MTDLNVTSWSKITSVGIWQDGKPVLHFNEDKDASSKLKSAYKELGLSYPKFFKMDGLCKIGLLASELLLDSEVKEKYEDDEIALILSNNHSSLQSDADHVKQYTEGSASPAVFVYTLPNIVIGEICIRHKLLGESNFYIFEDFRSNQLLEQASLLMNTTPTKACLVGWLEYYENTFEAVFFLLEKEGANPATIQLLDTIKDTQY</sequence>
<keyword evidence="2" id="KW-1185">Reference proteome</keyword>
<dbReference type="STRING" id="926562.Oweho_1220"/>
<dbReference type="OrthoDB" id="1071350at2"/>
<protein>
    <recommendedName>
        <fullName evidence="3">3-oxoacyl-(Acyl-carrier-protein) synthase</fullName>
    </recommendedName>
</protein>
<dbReference type="eggNOG" id="COG0304">
    <property type="taxonomic scope" value="Bacteria"/>
</dbReference>